<evidence type="ECO:0000313" key="2">
    <source>
        <dbReference type="Proteomes" id="UP001629246"/>
    </source>
</evidence>
<organism evidence="1 2">
    <name type="scientific">Herbaspirillum lusitanum</name>
    <dbReference type="NCBI Taxonomy" id="213312"/>
    <lineage>
        <taxon>Bacteria</taxon>
        <taxon>Pseudomonadati</taxon>
        <taxon>Pseudomonadota</taxon>
        <taxon>Betaproteobacteria</taxon>
        <taxon>Burkholderiales</taxon>
        <taxon>Oxalobacteraceae</taxon>
        <taxon>Herbaspirillum</taxon>
    </lineage>
</organism>
<dbReference type="Proteomes" id="UP001629246">
    <property type="component" value="Unassembled WGS sequence"/>
</dbReference>
<dbReference type="RefSeq" id="WP_408155560.1">
    <property type="nucleotide sequence ID" value="NZ_JAQQFM010000002.1"/>
</dbReference>
<accession>A0ABW9A639</accession>
<dbReference type="EMBL" id="JAQQFM010000002">
    <property type="protein sequence ID" value="MFL9923689.1"/>
    <property type="molecule type" value="Genomic_DNA"/>
</dbReference>
<reference evidence="1 2" key="1">
    <citation type="journal article" date="2024" name="Chem. Sci.">
        <title>Discovery of megapolipeptins by genome mining of a Burkholderiales bacteria collection.</title>
        <authorList>
            <person name="Paulo B.S."/>
            <person name="Recchia M.J.J."/>
            <person name="Lee S."/>
            <person name="Fergusson C.H."/>
            <person name="Romanowski S.B."/>
            <person name="Hernandez A."/>
            <person name="Krull N."/>
            <person name="Liu D.Y."/>
            <person name="Cavanagh H."/>
            <person name="Bos A."/>
            <person name="Gray C.A."/>
            <person name="Murphy B.T."/>
            <person name="Linington R.G."/>
            <person name="Eustaquio A.S."/>
        </authorList>
    </citation>
    <scope>NUCLEOTIDE SEQUENCE [LARGE SCALE GENOMIC DNA]</scope>
    <source>
        <strain evidence="1 2">RL21-008-BIB-A</strain>
    </source>
</reference>
<evidence type="ECO:0000313" key="1">
    <source>
        <dbReference type="EMBL" id="MFL9923689.1"/>
    </source>
</evidence>
<sequence length="74" mass="8083">MWLKKSMMSLERGQLFYDILSSKITKISQANDALLSFIRLVAALLQGDDGETARLLRTAADAISWRLGAVQGGA</sequence>
<name>A0ABW9A639_9BURK</name>
<gene>
    <name evidence="1" type="ORF">PQR62_05425</name>
</gene>
<comment type="caution">
    <text evidence="1">The sequence shown here is derived from an EMBL/GenBank/DDBJ whole genome shotgun (WGS) entry which is preliminary data.</text>
</comment>
<proteinExistence type="predicted"/>
<keyword evidence="2" id="KW-1185">Reference proteome</keyword>
<protein>
    <submittedName>
        <fullName evidence="1">Uncharacterized protein</fullName>
    </submittedName>
</protein>